<gene>
    <name evidence="2" type="ORF">RF819_14180</name>
</gene>
<dbReference type="Proteomes" id="UP000190750">
    <property type="component" value="Unassembled WGS sequence"/>
</dbReference>
<evidence type="ECO:0000313" key="3">
    <source>
        <dbReference type="Proteomes" id="UP000190750"/>
    </source>
</evidence>
<reference evidence="2 3" key="1">
    <citation type="submission" date="2017-01" db="EMBL/GenBank/DDBJ databases">
        <title>Genome sequencing of Rhodoferax fermentans JCM 7819.</title>
        <authorList>
            <person name="Kim Y.J."/>
            <person name="Farh M.E.-A."/>
            <person name="Yang D.-C."/>
        </authorList>
    </citation>
    <scope>NUCLEOTIDE SEQUENCE [LARGE SCALE GENOMIC DNA]</scope>
    <source>
        <strain evidence="2 3">JCM 7819</strain>
    </source>
</reference>
<comment type="caution">
    <text evidence="2">The sequence shown here is derived from an EMBL/GenBank/DDBJ whole genome shotgun (WGS) entry which is preliminary data.</text>
</comment>
<accession>A0A1T1AUC9</accession>
<sequence>MALATLSIDLVAKIAKFEDDMGKAARAGEKTAQRINAAMSTMQATLAPLAAGISVAGLVNLAKSAIDSVDALNDLKDATGASIENISALEDVAARTGTSWDTASAGLIKFNSILNNAKPGSAAAKSLEQLGLSVEDLKRLDPAEAMRQTAVALSGLSDEVAWGRVVEDLFGKSTREVAAFLKDLGEQGKLVATVTTQQAEEAEKFNKQLLSLQKNAQDASRSLATSLLPTLIETSREMAAGLKVSGGLFDATLAIGTSNPFATAHQNLIDYKQDLADLQEQRKNMTAVEAAVLGKATDLAIEQARKRVAYYKELDDMTAPYVGNAGRGKVNPDLRLTSNAEFEKYLENLQKQIEKTQELTAVQQIGMDINAGRLGALTTQQQQSLIDAAMRLDKLKKANEKPLEAPQSDFSKYLENLQKALEKNQELTTVQQLGYDINAGRLGKMSTAQQNELVSLAQKVDITKAQTEAEKELSKALAERLMAEQDTLKQLDDEFAAIISQLTANTPTVKFKQQQDDLAALQEAYAQGQISEQVYAEAVAERFDLNNEKIKETKSLAEELGLTFTSAAEDAIVNWKGLSDVLAGLEQDILRIVTRKVITEPLGNYISSSLGSLGKAVGLSSLFSFDGGGYTGSGSRSGGLDGKGGFLAVMHPQETVTDHTKGQSAGGGTSVVNNYNYNFTVGDVASVTTVKQAIAASERRIAATYNRSNTYGG</sequence>
<dbReference type="STRING" id="28066.RF819_14180"/>
<organism evidence="2 3">
    <name type="scientific">Rhodoferax fermentans</name>
    <dbReference type="NCBI Taxonomy" id="28066"/>
    <lineage>
        <taxon>Bacteria</taxon>
        <taxon>Pseudomonadati</taxon>
        <taxon>Pseudomonadota</taxon>
        <taxon>Betaproteobacteria</taxon>
        <taxon>Burkholderiales</taxon>
        <taxon>Comamonadaceae</taxon>
        <taxon>Rhodoferax</taxon>
    </lineage>
</organism>
<dbReference type="AlphaFoldDB" id="A0A1T1AUC9"/>
<keyword evidence="1" id="KW-0175">Coiled coil</keyword>
<dbReference type="RefSeq" id="WP_078365563.1">
    <property type="nucleotide sequence ID" value="NZ_MTJN01000002.1"/>
</dbReference>
<evidence type="ECO:0000313" key="2">
    <source>
        <dbReference type="EMBL" id="OOV07716.1"/>
    </source>
</evidence>
<keyword evidence="3" id="KW-1185">Reference proteome</keyword>
<feature type="coiled-coil region" evidence="1">
    <location>
        <begin position="464"/>
        <end position="494"/>
    </location>
</feature>
<dbReference type="OrthoDB" id="363355at2"/>
<evidence type="ECO:0008006" key="4">
    <source>
        <dbReference type="Google" id="ProtNLM"/>
    </source>
</evidence>
<proteinExistence type="predicted"/>
<protein>
    <recommendedName>
        <fullName evidence="4">Bacteriophage tail tape measure C-terminal domain-containing protein</fullName>
    </recommendedName>
</protein>
<evidence type="ECO:0000256" key="1">
    <source>
        <dbReference type="SAM" id="Coils"/>
    </source>
</evidence>
<name>A0A1T1AUC9_RHOFE</name>
<feature type="coiled-coil region" evidence="1">
    <location>
        <begin position="261"/>
        <end position="288"/>
    </location>
</feature>
<dbReference type="EMBL" id="MTJN01000002">
    <property type="protein sequence ID" value="OOV07716.1"/>
    <property type="molecule type" value="Genomic_DNA"/>
</dbReference>